<comment type="cofactor">
    <cofactor evidence="6">
        <name>Mn(2+)</name>
        <dbReference type="ChEBI" id="CHEBI:29035"/>
    </cofactor>
</comment>
<dbReference type="InterPro" id="IPR006679">
    <property type="entry name" value="Adenine_deam"/>
</dbReference>
<dbReference type="Pfam" id="PF13382">
    <property type="entry name" value="Adenine_deam_C"/>
    <property type="match status" value="1"/>
</dbReference>
<sequence>MDDNEQFFIKGKIVDIPKKRIFAAQIEIAGGIIKNIKEIDADDTLQTFILPGFIDSHVHIESSMLIPSEFARLAVVHGTVATVSDPHEIANVCGIEGVEYMIDNGNQVPFKFNFGAPSCVPATTFETAGAALDSTAVEKLLERKEIKYLSEMMNFPGVLFGDDEVMKKIAASHTHNKPVDGHAPGLRGEDAKKYIEAGISTDHECFTAEEALDKLKLGMKILIREGSAAKNFDALVDLLNEHSSNIMFCSDDKHPDSLVEGHINKLCARAIAKGVDVFKVLRAACINPVQHYKLDVGLLKEGDPADFIIAKDLTNFDIIATYIGGVLVAENGVTKIKSVPFGSINHFECDFTIPENFQVLDPVADEHKVAVIEALDGQLITNKILVSSSLLVTEGGRLTSNVKEDILKIAVINRYQKAVIAKGWIKNFGLKEGAIASSVAHDSHNIIVTGVDDESISKAANLVIEARGGVSCVSKTASKVIALPVGGLMSNKDGYEIASEYTALDTVAKSLGSKLSAPFMTLSFMALLVIPHLKLSDKGLFNGDNFSFENSSEN</sequence>
<proteinExistence type="inferred from homology"/>
<dbReference type="Pfam" id="PF01979">
    <property type="entry name" value="Amidohydro_1"/>
    <property type="match status" value="1"/>
</dbReference>
<keyword evidence="3 6" id="KW-0378">Hydrolase</keyword>
<evidence type="ECO:0000256" key="4">
    <source>
        <dbReference type="ARBA" id="ARBA00023211"/>
    </source>
</evidence>
<name>A0A512B802_9BACT</name>
<dbReference type="GO" id="GO:0006146">
    <property type="term" value="P:adenine catabolic process"/>
    <property type="evidence" value="ECO:0007669"/>
    <property type="project" value="InterPro"/>
</dbReference>
<dbReference type="Proteomes" id="UP000321513">
    <property type="component" value="Unassembled WGS sequence"/>
</dbReference>
<dbReference type="PANTHER" id="PTHR11113:SF2">
    <property type="entry name" value="ADENINE DEAMINASE"/>
    <property type="match status" value="1"/>
</dbReference>
<evidence type="ECO:0000256" key="3">
    <source>
        <dbReference type="ARBA" id="ARBA00022801"/>
    </source>
</evidence>
<reference evidence="9 10" key="1">
    <citation type="submission" date="2019-07" db="EMBL/GenBank/DDBJ databases">
        <title>Whole genome shotgun sequence of Segetibacter aerophilus NBRC 106135.</title>
        <authorList>
            <person name="Hosoyama A."/>
            <person name="Uohara A."/>
            <person name="Ohji S."/>
            <person name="Ichikawa N."/>
        </authorList>
    </citation>
    <scope>NUCLEOTIDE SEQUENCE [LARGE SCALE GENOMIC DNA]</scope>
    <source>
        <strain evidence="9 10">NBRC 106135</strain>
    </source>
</reference>
<evidence type="ECO:0000259" key="7">
    <source>
        <dbReference type="Pfam" id="PF01979"/>
    </source>
</evidence>
<keyword evidence="4 6" id="KW-0464">Manganese</keyword>
<dbReference type="AlphaFoldDB" id="A0A512B802"/>
<dbReference type="RefSeq" id="WP_147201977.1">
    <property type="nucleotide sequence ID" value="NZ_BJYT01000001.1"/>
</dbReference>
<comment type="catalytic activity">
    <reaction evidence="5 6">
        <text>adenine + H2O + H(+) = hypoxanthine + NH4(+)</text>
        <dbReference type="Rhea" id="RHEA:23688"/>
        <dbReference type="ChEBI" id="CHEBI:15377"/>
        <dbReference type="ChEBI" id="CHEBI:15378"/>
        <dbReference type="ChEBI" id="CHEBI:16708"/>
        <dbReference type="ChEBI" id="CHEBI:17368"/>
        <dbReference type="ChEBI" id="CHEBI:28938"/>
        <dbReference type="EC" id="3.5.4.2"/>
    </reaction>
</comment>
<dbReference type="NCBIfam" id="TIGR01178">
    <property type="entry name" value="ade"/>
    <property type="match status" value="1"/>
</dbReference>
<evidence type="ECO:0000256" key="5">
    <source>
        <dbReference type="ARBA" id="ARBA00047720"/>
    </source>
</evidence>
<accession>A0A512B802</accession>
<evidence type="ECO:0000313" key="10">
    <source>
        <dbReference type="Proteomes" id="UP000321513"/>
    </source>
</evidence>
<evidence type="ECO:0000256" key="2">
    <source>
        <dbReference type="ARBA" id="ARBA00012782"/>
    </source>
</evidence>
<dbReference type="PANTHER" id="PTHR11113">
    <property type="entry name" value="N-ACETYLGLUCOSAMINE-6-PHOSPHATE DEACETYLASE"/>
    <property type="match status" value="1"/>
</dbReference>
<evidence type="ECO:0000313" key="9">
    <source>
        <dbReference type="EMBL" id="GEO08039.1"/>
    </source>
</evidence>
<feature type="domain" description="Adenine deaminase C-terminal" evidence="8">
    <location>
        <begin position="390"/>
        <end position="546"/>
    </location>
</feature>
<dbReference type="EMBL" id="BJYT01000001">
    <property type="protein sequence ID" value="GEO08039.1"/>
    <property type="molecule type" value="Genomic_DNA"/>
</dbReference>
<dbReference type="EC" id="3.5.4.2" evidence="2 6"/>
<keyword evidence="10" id="KW-1185">Reference proteome</keyword>
<dbReference type="GO" id="GO:0000034">
    <property type="term" value="F:adenine deaminase activity"/>
    <property type="evidence" value="ECO:0007669"/>
    <property type="project" value="UniProtKB-UniRule"/>
</dbReference>
<dbReference type="OrthoDB" id="9775607at2"/>
<dbReference type="InterPro" id="IPR011059">
    <property type="entry name" value="Metal-dep_hydrolase_composite"/>
</dbReference>
<evidence type="ECO:0000256" key="1">
    <source>
        <dbReference type="ARBA" id="ARBA00006773"/>
    </source>
</evidence>
<dbReference type="CDD" id="cd01295">
    <property type="entry name" value="AdeC"/>
    <property type="match status" value="1"/>
</dbReference>
<dbReference type="InterPro" id="IPR032466">
    <property type="entry name" value="Metal_Hydrolase"/>
</dbReference>
<gene>
    <name evidence="6 9" type="primary">ade</name>
    <name evidence="9" type="ORF">SAE01_05350</name>
</gene>
<dbReference type="InterPro" id="IPR026912">
    <property type="entry name" value="Adenine_deam_C"/>
</dbReference>
<dbReference type="SUPFAM" id="SSF51338">
    <property type="entry name" value="Composite domain of metallo-dependent hydrolases"/>
    <property type="match status" value="1"/>
</dbReference>
<evidence type="ECO:0000259" key="8">
    <source>
        <dbReference type="Pfam" id="PF13382"/>
    </source>
</evidence>
<protein>
    <recommendedName>
        <fullName evidence="2 6">Adenine deaminase</fullName>
        <shortName evidence="6">Adenase</shortName>
        <shortName evidence="6">Adenine aminase</shortName>
        <ecNumber evidence="2 6">3.5.4.2</ecNumber>
    </recommendedName>
</protein>
<organism evidence="9 10">
    <name type="scientific">Segetibacter aerophilus</name>
    <dbReference type="NCBI Taxonomy" id="670293"/>
    <lineage>
        <taxon>Bacteria</taxon>
        <taxon>Pseudomonadati</taxon>
        <taxon>Bacteroidota</taxon>
        <taxon>Chitinophagia</taxon>
        <taxon>Chitinophagales</taxon>
        <taxon>Chitinophagaceae</taxon>
        <taxon>Segetibacter</taxon>
    </lineage>
</organism>
<dbReference type="InterPro" id="IPR006680">
    <property type="entry name" value="Amidohydro-rel"/>
</dbReference>
<comment type="similarity">
    <text evidence="1 6">Belongs to the metallo-dependent hydrolases superfamily. Adenine deaminase family.</text>
</comment>
<dbReference type="SUPFAM" id="SSF51556">
    <property type="entry name" value="Metallo-dependent hydrolases"/>
    <property type="match status" value="1"/>
</dbReference>
<comment type="caution">
    <text evidence="9">The sequence shown here is derived from an EMBL/GenBank/DDBJ whole genome shotgun (WGS) entry which is preliminary data.</text>
</comment>
<evidence type="ECO:0000256" key="6">
    <source>
        <dbReference type="HAMAP-Rule" id="MF_01518"/>
    </source>
</evidence>
<feature type="domain" description="Amidohydrolase-related" evidence="7">
    <location>
        <begin position="48"/>
        <end position="328"/>
    </location>
</feature>
<dbReference type="HAMAP" id="MF_01518">
    <property type="entry name" value="Adenine_deamin"/>
    <property type="match status" value="1"/>
</dbReference>
<dbReference type="Gene3D" id="3.20.20.140">
    <property type="entry name" value="Metal-dependent hydrolases"/>
    <property type="match status" value="1"/>
</dbReference>